<evidence type="ECO:0000313" key="6">
    <source>
        <dbReference type="Proteomes" id="UP001301769"/>
    </source>
</evidence>
<dbReference type="EMBL" id="MU858071">
    <property type="protein sequence ID" value="KAK4216164.1"/>
    <property type="molecule type" value="Genomic_DNA"/>
</dbReference>
<accession>A0AAN6YBU7</accession>
<proteinExistence type="predicted"/>
<feature type="domain" description="UmuC" evidence="4">
    <location>
        <begin position="1"/>
        <end position="189"/>
    </location>
</feature>
<organism evidence="5 6">
    <name type="scientific">Rhypophila decipiens</name>
    <dbReference type="NCBI Taxonomy" id="261697"/>
    <lineage>
        <taxon>Eukaryota</taxon>
        <taxon>Fungi</taxon>
        <taxon>Dikarya</taxon>
        <taxon>Ascomycota</taxon>
        <taxon>Pezizomycotina</taxon>
        <taxon>Sordariomycetes</taxon>
        <taxon>Sordariomycetidae</taxon>
        <taxon>Sordariales</taxon>
        <taxon>Naviculisporaceae</taxon>
        <taxon>Rhypophila</taxon>
    </lineage>
</organism>
<dbReference type="GO" id="GO:0006281">
    <property type="term" value="P:DNA repair"/>
    <property type="evidence" value="ECO:0007669"/>
    <property type="project" value="InterPro"/>
</dbReference>
<sequence length="534" mass="58779">MQIYEAKKICPDLVLADGEDLTPFRNVSKSLYSLLRGYSWCGKIERLGLDEVFMDVTDMVSYNVGLLNRTALQKSFFCLSRDDPEKGFDCDATEIAGCIYGQHPPAQDGLDSTLYMRLMLASHLARFLRLKIEEQGFTSSCGISTNKLLAKLAGNKNKPRNQTTLLALHQDDALPFMDEHQLRAIPGIGNRITSILEAFVQEKQVDAELPYFKSAVTVGVVRTHPRISPPALEKLLVGPGSEKGLGAKVWCLLHGVDDTAVKPGRDVPTQISIEDTYKGLNEADEIKRELTRIAASLLRRVHVDLVESSTDAAQPPKWRAYPKTLRLTTRPYTSPTEGKPYNWARASRSGPLPSFVFNAAAMGSETVVEKLVAETLTPMFRSLNPAPRGWNIGLINICVTNMSGSDGGVPSGRDIGVMFRRQEHVLREFTVYDDGGGEGGLGTAGSRTLSGDSKSAVEGYSGQPGTKDKTEEVNTPDDDYDNGSDDYEEDDDDFWLTPGQPNTDGMEQCPLCGHFIPHFALTAHNRFHSLQSEE</sequence>
<dbReference type="AlphaFoldDB" id="A0AAN6YBU7"/>
<dbReference type="SUPFAM" id="SSF100879">
    <property type="entry name" value="Lesion bypass DNA polymerase (Y-family), little finger domain"/>
    <property type="match status" value="1"/>
</dbReference>
<dbReference type="InterPro" id="IPR036775">
    <property type="entry name" value="DNA_pol_Y-fam_lit_finger_sf"/>
</dbReference>
<dbReference type="Proteomes" id="UP001301769">
    <property type="component" value="Unassembled WGS sequence"/>
</dbReference>
<dbReference type="InterPro" id="IPR043128">
    <property type="entry name" value="Rev_trsase/Diguanyl_cyclase"/>
</dbReference>
<reference evidence="5" key="2">
    <citation type="submission" date="2023-05" db="EMBL/GenBank/DDBJ databases">
        <authorList>
            <consortium name="Lawrence Berkeley National Laboratory"/>
            <person name="Steindorff A."/>
            <person name="Hensen N."/>
            <person name="Bonometti L."/>
            <person name="Westerberg I."/>
            <person name="Brannstrom I.O."/>
            <person name="Guillou S."/>
            <person name="Cros-Aarteil S."/>
            <person name="Calhoun S."/>
            <person name="Haridas S."/>
            <person name="Kuo A."/>
            <person name="Mondo S."/>
            <person name="Pangilinan J."/>
            <person name="Riley R."/>
            <person name="Labutti K."/>
            <person name="Andreopoulos B."/>
            <person name="Lipzen A."/>
            <person name="Chen C."/>
            <person name="Yanf M."/>
            <person name="Daum C."/>
            <person name="Ng V."/>
            <person name="Clum A."/>
            <person name="Ohm R."/>
            <person name="Martin F."/>
            <person name="Silar P."/>
            <person name="Natvig D."/>
            <person name="Lalanne C."/>
            <person name="Gautier V."/>
            <person name="Ament-Velasquez S.L."/>
            <person name="Kruys A."/>
            <person name="Hutchinson M.I."/>
            <person name="Powell A.J."/>
            <person name="Barry K."/>
            <person name="Miller A.N."/>
            <person name="Grigoriev I.V."/>
            <person name="Debuchy R."/>
            <person name="Gladieux P."/>
            <person name="Thoren M.H."/>
            <person name="Johannesson H."/>
        </authorList>
    </citation>
    <scope>NUCLEOTIDE SEQUENCE</scope>
    <source>
        <strain evidence="5">PSN293</strain>
    </source>
</reference>
<dbReference type="InterPro" id="IPR001126">
    <property type="entry name" value="UmuC"/>
</dbReference>
<name>A0AAN6YBU7_9PEZI</name>
<comment type="subcellular location">
    <subcellularLocation>
        <location evidence="1">Mitochondrion</location>
    </subcellularLocation>
</comment>
<evidence type="ECO:0000256" key="1">
    <source>
        <dbReference type="ARBA" id="ARBA00004173"/>
    </source>
</evidence>
<evidence type="ECO:0000256" key="3">
    <source>
        <dbReference type="SAM" id="MobiDB-lite"/>
    </source>
</evidence>
<dbReference type="Gene3D" id="3.30.70.270">
    <property type="match status" value="1"/>
</dbReference>
<protein>
    <recommendedName>
        <fullName evidence="4">UmuC domain-containing protein</fullName>
    </recommendedName>
</protein>
<evidence type="ECO:0000259" key="4">
    <source>
        <dbReference type="PROSITE" id="PS50173"/>
    </source>
</evidence>
<dbReference type="GO" id="GO:0003887">
    <property type="term" value="F:DNA-directed DNA polymerase activity"/>
    <property type="evidence" value="ECO:0007669"/>
    <property type="project" value="TreeGrafter"/>
</dbReference>
<reference evidence="5" key="1">
    <citation type="journal article" date="2023" name="Mol. Phylogenet. Evol.">
        <title>Genome-scale phylogeny and comparative genomics of the fungal order Sordariales.</title>
        <authorList>
            <person name="Hensen N."/>
            <person name="Bonometti L."/>
            <person name="Westerberg I."/>
            <person name="Brannstrom I.O."/>
            <person name="Guillou S."/>
            <person name="Cros-Aarteil S."/>
            <person name="Calhoun S."/>
            <person name="Haridas S."/>
            <person name="Kuo A."/>
            <person name="Mondo S."/>
            <person name="Pangilinan J."/>
            <person name="Riley R."/>
            <person name="LaButti K."/>
            <person name="Andreopoulos B."/>
            <person name="Lipzen A."/>
            <person name="Chen C."/>
            <person name="Yan M."/>
            <person name="Daum C."/>
            <person name="Ng V."/>
            <person name="Clum A."/>
            <person name="Steindorff A."/>
            <person name="Ohm R.A."/>
            <person name="Martin F."/>
            <person name="Silar P."/>
            <person name="Natvig D.O."/>
            <person name="Lalanne C."/>
            <person name="Gautier V."/>
            <person name="Ament-Velasquez S.L."/>
            <person name="Kruys A."/>
            <person name="Hutchinson M.I."/>
            <person name="Powell A.J."/>
            <person name="Barry K."/>
            <person name="Miller A.N."/>
            <person name="Grigoriev I.V."/>
            <person name="Debuchy R."/>
            <person name="Gladieux P."/>
            <person name="Hiltunen Thoren M."/>
            <person name="Johannesson H."/>
        </authorList>
    </citation>
    <scope>NUCLEOTIDE SEQUENCE</scope>
    <source>
        <strain evidence="5">PSN293</strain>
    </source>
</reference>
<dbReference type="PROSITE" id="PS50173">
    <property type="entry name" value="UMUC"/>
    <property type="match status" value="1"/>
</dbReference>
<dbReference type="PANTHER" id="PTHR46404">
    <property type="entry name" value="DNA POLYMERASE IOTA"/>
    <property type="match status" value="1"/>
</dbReference>
<evidence type="ECO:0000313" key="5">
    <source>
        <dbReference type="EMBL" id="KAK4216164.1"/>
    </source>
</evidence>
<keyword evidence="2" id="KW-0496">Mitochondrion</keyword>
<dbReference type="GO" id="GO:0070987">
    <property type="term" value="P:error-free translesion synthesis"/>
    <property type="evidence" value="ECO:0007669"/>
    <property type="project" value="UniProtKB-ARBA"/>
</dbReference>
<gene>
    <name evidence="5" type="ORF">QBC37DRAFT_417476</name>
</gene>
<dbReference type="GO" id="GO:0003684">
    <property type="term" value="F:damaged DNA binding"/>
    <property type="evidence" value="ECO:0007669"/>
    <property type="project" value="InterPro"/>
</dbReference>
<dbReference type="GO" id="GO:0005739">
    <property type="term" value="C:mitochondrion"/>
    <property type="evidence" value="ECO:0007669"/>
    <property type="project" value="UniProtKB-SubCell"/>
</dbReference>
<keyword evidence="6" id="KW-1185">Reference proteome</keyword>
<dbReference type="InterPro" id="IPR043502">
    <property type="entry name" value="DNA/RNA_pol_sf"/>
</dbReference>
<dbReference type="Gene3D" id="3.30.1490.100">
    <property type="entry name" value="DNA polymerase, Y-family, little finger domain"/>
    <property type="match status" value="1"/>
</dbReference>
<feature type="compositionally biased region" description="Acidic residues" evidence="3">
    <location>
        <begin position="474"/>
        <end position="494"/>
    </location>
</feature>
<dbReference type="SUPFAM" id="SSF56672">
    <property type="entry name" value="DNA/RNA polymerases"/>
    <property type="match status" value="1"/>
</dbReference>
<dbReference type="Pfam" id="PF00817">
    <property type="entry name" value="IMS"/>
    <property type="match status" value="1"/>
</dbReference>
<evidence type="ECO:0000256" key="2">
    <source>
        <dbReference type="ARBA" id="ARBA00023128"/>
    </source>
</evidence>
<dbReference type="PANTHER" id="PTHR46404:SF1">
    <property type="entry name" value="DNA POLYMERASE IOTA"/>
    <property type="match status" value="1"/>
</dbReference>
<comment type="caution">
    <text evidence="5">The sequence shown here is derived from an EMBL/GenBank/DDBJ whole genome shotgun (WGS) entry which is preliminary data.</text>
</comment>
<feature type="region of interest" description="Disordered" evidence="3">
    <location>
        <begin position="431"/>
        <end position="502"/>
    </location>
</feature>